<dbReference type="AlphaFoldDB" id="A0A6V7U3D9"/>
<dbReference type="OrthoDB" id="5888354at2759"/>
<proteinExistence type="predicted"/>
<evidence type="ECO:0000313" key="2">
    <source>
        <dbReference type="EMBL" id="CAD2142498.1"/>
    </source>
</evidence>
<evidence type="ECO:0000313" key="3">
    <source>
        <dbReference type="Proteomes" id="UP000580250"/>
    </source>
</evidence>
<protein>
    <submittedName>
        <fullName evidence="2">Uncharacterized protein</fullName>
    </submittedName>
</protein>
<organism evidence="2 3">
    <name type="scientific">Meloidogyne enterolobii</name>
    <name type="common">Root-knot nematode worm</name>
    <name type="synonym">Meloidogyne mayaguensis</name>
    <dbReference type="NCBI Taxonomy" id="390850"/>
    <lineage>
        <taxon>Eukaryota</taxon>
        <taxon>Metazoa</taxon>
        <taxon>Ecdysozoa</taxon>
        <taxon>Nematoda</taxon>
        <taxon>Chromadorea</taxon>
        <taxon>Rhabditida</taxon>
        <taxon>Tylenchina</taxon>
        <taxon>Tylenchomorpha</taxon>
        <taxon>Tylenchoidea</taxon>
        <taxon>Meloidogynidae</taxon>
        <taxon>Meloidogyninae</taxon>
        <taxon>Meloidogyne</taxon>
    </lineage>
</organism>
<sequence>MTSTLLYGLYLTIFLHIILQDSNIPPIVDAQVFRGFVDGATSGSILNNLWGRKKRLAKNKNIEGGIERKATVIRKKRQFFDRMTSGTILDNMWG</sequence>
<feature type="signal peptide" evidence="1">
    <location>
        <begin position="1"/>
        <end position="30"/>
    </location>
</feature>
<dbReference type="EMBL" id="CAJEWN010000029">
    <property type="protein sequence ID" value="CAD2142498.1"/>
    <property type="molecule type" value="Genomic_DNA"/>
</dbReference>
<name>A0A6V7U3D9_MELEN</name>
<accession>A0A6V7U3D9</accession>
<reference evidence="2 3" key="1">
    <citation type="submission" date="2020-08" db="EMBL/GenBank/DDBJ databases">
        <authorList>
            <person name="Koutsovoulos G."/>
            <person name="Danchin GJ E."/>
        </authorList>
    </citation>
    <scope>NUCLEOTIDE SEQUENCE [LARGE SCALE GENOMIC DNA]</scope>
</reference>
<gene>
    <name evidence="2" type="ORF">MENT_LOCUS7258</name>
</gene>
<comment type="caution">
    <text evidence="2">The sequence shown here is derived from an EMBL/GenBank/DDBJ whole genome shotgun (WGS) entry which is preliminary data.</text>
</comment>
<dbReference type="Proteomes" id="UP000580250">
    <property type="component" value="Unassembled WGS sequence"/>
</dbReference>
<keyword evidence="1" id="KW-0732">Signal</keyword>
<evidence type="ECO:0000256" key="1">
    <source>
        <dbReference type="SAM" id="SignalP"/>
    </source>
</evidence>
<feature type="chain" id="PRO_5027632484" evidence="1">
    <location>
        <begin position="31"/>
        <end position="94"/>
    </location>
</feature>